<feature type="compositionally biased region" description="Basic residues" evidence="1">
    <location>
        <begin position="12"/>
        <end position="24"/>
    </location>
</feature>
<organism evidence="2 3">
    <name type="scientific">Phanerochaete sordida</name>
    <dbReference type="NCBI Taxonomy" id="48140"/>
    <lineage>
        <taxon>Eukaryota</taxon>
        <taxon>Fungi</taxon>
        <taxon>Dikarya</taxon>
        <taxon>Basidiomycota</taxon>
        <taxon>Agaricomycotina</taxon>
        <taxon>Agaricomycetes</taxon>
        <taxon>Polyporales</taxon>
        <taxon>Phanerochaetaceae</taxon>
        <taxon>Phanerochaete</taxon>
    </lineage>
</organism>
<evidence type="ECO:0000313" key="2">
    <source>
        <dbReference type="EMBL" id="GJE99709.1"/>
    </source>
</evidence>
<protein>
    <submittedName>
        <fullName evidence="2">Uncharacterized protein</fullName>
    </submittedName>
</protein>
<evidence type="ECO:0000256" key="1">
    <source>
        <dbReference type="SAM" id="MobiDB-lite"/>
    </source>
</evidence>
<dbReference type="EMBL" id="BPQB01000117">
    <property type="protein sequence ID" value="GJE99709.1"/>
    <property type="molecule type" value="Genomic_DNA"/>
</dbReference>
<gene>
    <name evidence="2" type="ORF">PsYK624_159800</name>
</gene>
<proteinExistence type="predicted"/>
<dbReference type="Proteomes" id="UP000703269">
    <property type="component" value="Unassembled WGS sequence"/>
</dbReference>
<dbReference type="AlphaFoldDB" id="A0A9P3GUK8"/>
<sequence>MDVDGPSGPPRLHARGRGRGRAHGASHDGSDHAADAHAEDAEDDDDDDATAVEDTPRVNTRRPPMPPRELERGLGRGALAAHAISPAAFPALAHLACTLPL</sequence>
<name>A0A9P3GUK8_9APHY</name>
<evidence type="ECO:0000313" key="3">
    <source>
        <dbReference type="Proteomes" id="UP000703269"/>
    </source>
</evidence>
<reference evidence="2 3" key="1">
    <citation type="submission" date="2021-08" db="EMBL/GenBank/DDBJ databases">
        <title>Draft Genome Sequence of Phanerochaete sordida strain YK-624.</title>
        <authorList>
            <person name="Mori T."/>
            <person name="Dohra H."/>
            <person name="Suzuki T."/>
            <person name="Kawagishi H."/>
            <person name="Hirai H."/>
        </authorList>
    </citation>
    <scope>NUCLEOTIDE SEQUENCE [LARGE SCALE GENOMIC DNA]</scope>
    <source>
        <strain evidence="2 3">YK-624</strain>
    </source>
</reference>
<feature type="compositionally biased region" description="Acidic residues" evidence="1">
    <location>
        <begin position="40"/>
        <end position="51"/>
    </location>
</feature>
<comment type="caution">
    <text evidence="2">The sequence shown here is derived from an EMBL/GenBank/DDBJ whole genome shotgun (WGS) entry which is preliminary data.</text>
</comment>
<accession>A0A9P3GUK8</accession>
<keyword evidence="3" id="KW-1185">Reference proteome</keyword>
<feature type="region of interest" description="Disordered" evidence="1">
    <location>
        <begin position="1"/>
        <end position="74"/>
    </location>
</feature>
<feature type="compositionally biased region" description="Basic and acidic residues" evidence="1">
    <location>
        <begin position="25"/>
        <end position="39"/>
    </location>
</feature>